<dbReference type="Proteomes" id="UP000541109">
    <property type="component" value="Unassembled WGS sequence"/>
</dbReference>
<dbReference type="EMBL" id="JACFXV010000068">
    <property type="protein sequence ID" value="MBA5779482.1"/>
    <property type="molecule type" value="Genomic_DNA"/>
</dbReference>
<proteinExistence type="predicted"/>
<accession>A0A839AKT6</accession>
<dbReference type="InterPro" id="IPR045455">
    <property type="entry name" value="NrS-1_pol-like_helicase"/>
</dbReference>
<feature type="domain" description="SF3 helicase" evidence="5">
    <location>
        <begin position="285"/>
        <end position="447"/>
    </location>
</feature>
<evidence type="ECO:0000259" key="5">
    <source>
        <dbReference type="PROSITE" id="PS51206"/>
    </source>
</evidence>
<dbReference type="PANTHER" id="PTHR35372:SF2">
    <property type="entry name" value="SF3 HELICASE DOMAIN-CONTAINING PROTEIN"/>
    <property type="match status" value="1"/>
</dbReference>
<keyword evidence="2" id="KW-0378">Hydrolase</keyword>
<dbReference type="InterPro" id="IPR051620">
    <property type="entry name" value="ORF904-like_C"/>
</dbReference>
<comment type="caution">
    <text evidence="6">The sequence shown here is derived from an EMBL/GenBank/DDBJ whole genome shotgun (WGS) entry which is preliminary data.</text>
</comment>
<feature type="compositionally biased region" description="Basic and acidic residues" evidence="4">
    <location>
        <begin position="1"/>
        <end position="11"/>
    </location>
</feature>
<dbReference type="SUPFAM" id="SSF52540">
    <property type="entry name" value="P-loop containing nucleoside triphosphate hydrolases"/>
    <property type="match status" value="1"/>
</dbReference>
<evidence type="ECO:0000256" key="2">
    <source>
        <dbReference type="ARBA" id="ARBA00022801"/>
    </source>
</evidence>
<dbReference type="AlphaFoldDB" id="A0A839AKT6"/>
<dbReference type="InterPro" id="IPR014818">
    <property type="entry name" value="Phage/plasmid_primase_P4_C"/>
</dbReference>
<dbReference type="Pfam" id="PF19263">
    <property type="entry name" value="DUF5906"/>
    <property type="match status" value="1"/>
</dbReference>
<keyword evidence="3" id="KW-0067">ATP-binding</keyword>
<organism evidence="6 7">
    <name type="scientific">Stappia albiluteola</name>
    <dbReference type="NCBI Taxonomy" id="2758565"/>
    <lineage>
        <taxon>Bacteria</taxon>
        <taxon>Pseudomonadati</taxon>
        <taxon>Pseudomonadota</taxon>
        <taxon>Alphaproteobacteria</taxon>
        <taxon>Hyphomicrobiales</taxon>
        <taxon>Stappiaceae</taxon>
        <taxon>Stappia</taxon>
    </lineage>
</organism>
<dbReference type="InterPro" id="IPR006500">
    <property type="entry name" value="Helicase_put_C_phage/plasmid"/>
</dbReference>
<sequence length="580" mass="64963">MSEKDKGRPDVDGEIADILDAAKPLDTPSVDAGEDDASDVRIGPDEGEDIDWPRLKECALEPETDIGNGRRFLIRHREKVIYVPQVGWHLHDGRRFAEDNDGRLVRPLSHATVEAIAMEVLCIQPTKEEQQVMDDADAGRVRHRELAAKGKGRTPEETTEQMALEALIDRANDIRKGISSRRQARRRYCKTSGSSGKVDNMMKEAAPYVSVPVGDLDADPLAVNCKNGTLRFIQNGEGGKSIWTARLDKHFRDDLISKLLPVDYREDAECPAFLSFLDRVMPDEEMRGFLQRFLGYCLTGLTREQVFCFFYGKGRNGKSTLVDLVAQIMADYSATVPFETLAGDDRRKASEATPELARLPGVRLVRASEPEQRMEFRESMVKSLTSSEPILVRRLHQDFNEIYPAFKLIVSGNHKPTIKGTDDGIWRRVLLVPWEVQIPDHEVDKALPKRLWAERDGIFAWMVAGALSYLEEGLRVPDAVRAATDDYREESDPVGAFLKEACDVTSLPSDVVTPGELYDAFAKYAKAQSFTVWQPTTFNRQLPLKAAQFGFTKSKTNGLSVYRGISIKPAFGPSVTPGWD</sequence>
<evidence type="ECO:0000256" key="1">
    <source>
        <dbReference type="ARBA" id="ARBA00022741"/>
    </source>
</evidence>
<keyword evidence="7" id="KW-1185">Reference proteome</keyword>
<evidence type="ECO:0000256" key="3">
    <source>
        <dbReference type="ARBA" id="ARBA00022840"/>
    </source>
</evidence>
<evidence type="ECO:0000256" key="4">
    <source>
        <dbReference type="SAM" id="MobiDB-lite"/>
    </source>
</evidence>
<feature type="region of interest" description="Disordered" evidence="4">
    <location>
        <begin position="1"/>
        <end position="48"/>
    </location>
</feature>
<protein>
    <recommendedName>
        <fullName evidence="5">SF3 helicase domain-containing protein</fullName>
    </recommendedName>
</protein>
<dbReference type="PANTHER" id="PTHR35372">
    <property type="entry name" value="ATP BINDING PROTEIN-RELATED"/>
    <property type="match status" value="1"/>
</dbReference>
<evidence type="ECO:0000313" key="7">
    <source>
        <dbReference type="Proteomes" id="UP000541109"/>
    </source>
</evidence>
<keyword evidence="1" id="KW-0547">Nucleotide-binding</keyword>
<dbReference type="GO" id="GO:0016787">
    <property type="term" value="F:hydrolase activity"/>
    <property type="evidence" value="ECO:0007669"/>
    <property type="project" value="UniProtKB-KW"/>
</dbReference>
<dbReference type="Gene3D" id="3.40.50.300">
    <property type="entry name" value="P-loop containing nucleotide triphosphate hydrolases"/>
    <property type="match status" value="1"/>
</dbReference>
<name>A0A839AKT6_9HYPH</name>
<reference evidence="6 7" key="1">
    <citation type="submission" date="2020-07" db="EMBL/GenBank/DDBJ databases">
        <title>Stappia sp., F7233, whole genome shotgun sequencing project.</title>
        <authorList>
            <person name="Jiang S."/>
            <person name="Liu Z.W."/>
            <person name="Du Z.J."/>
        </authorList>
    </citation>
    <scope>NUCLEOTIDE SEQUENCE [LARGE SCALE GENOMIC DNA]</scope>
    <source>
        <strain evidence="6 7">F7233</strain>
    </source>
</reference>
<dbReference type="GO" id="GO:0005524">
    <property type="term" value="F:ATP binding"/>
    <property type="evidence" value="ECO:0007669"/>
    <property type="project" value="UniProtKB-KW"/>
</dbReference>
<dbReference type="InterPro" id="IPR014015">
    <property type="entry name" value="Helicase_SF3_DNA-vir"/>
</dbReference>
<dbReference type="NCBIfam" id="TIGR01613">
    <property type="entry name" value="primase_Cterm"/>
    <property type="match status" value="1"/>
</dbReference>
<dbReference type="PROSITE" id="PS51206">
    <property type="entry name" value="SF3_HELICASE_1"/>
    <property type="match status" value="1"/>
</dbReference>
<evidence type="ECO:0000313" key="6">
    <source>
        <dbReference type="EMBL" id="MBA5779482.1"/>
    </source>
</evidence>
<gene>
    <name evidence="6" type="ORF">H2509_20320</name>
</gene>
<dbReference type="RefSeq" id="WP_182168312.1">
    <property type="nucleotide sequence ID" value="NZ_JACFXV010000068.1"/>
</dbReference>
<dbReference type="InterPro" id="IPR027417">
    <property type="entry name" value="P-loop_NTPase"/>
</dbReference>
<dbReference type="SMART" id="SM00885">
    <property type="entry name" value="D5_N"/>
    <property type="match status" value="1"/>
</dbReference>
<dbReference type="Pfam" id="PF08706">
    <property type="entry name" value="D5_N"/>
    <property type="match status" value="1"/>
</dbReference>